<dbReference type="Gene3D" id="3.20.20.140">
    <property type="entry name" value="Metal-dependent hydrolases"/>
    <property type="match status" value="1"/>
</dbReference>
<dbReference type="EC" id="3.4.13.19" evidence="1"/>
<proteinExistence type="predicted"/>
<dbReference type="GO" id="GO:0006508">
    <property type="term" value="P:proteolysis"/>
    <property type="evidence" value="ECO:0007669"/>
    <property type="project" value="InterPro"/>
</dbReference>
<keyword evidence="2" id="KW-1185">Reference proteome</keyword>
<dbReference type="InterPro" id="IPR008257">
    <property type="entry name" value="Pept_M19"/>
</dbReference>
<sequence length="376" mass="40456">MTTTITRRDVLAAGLLSAVPFGIARTADTSWGGYDQAIVIEGLGGPGSLTADSNTAWTPEHLSDVRASGLTCAHMTILPVGTTPTDAAFTAAVRGIAWVEREIDAHPDTFARIRTVADITAAKRAKRTGLIYGFQDGVAFETDLDRLTDLHYFGIRVIQPTYNRRNLLGDGCLEPANAGLSRTGFDAIERMNTLGILVDLSHCGRQTAADAIRTSKKPVAFTHTGCFALANHPRNRTDEELRAVSKTGGVSGLYIMPYLSGGRQPTAADVIRHLEHMINVAGEDHVSIGTDGTISPAVLDQAYKDAFARSVRDRRAAGIGAADENETGYLFAGDLNTPRRFETLSAMLAGRGHSTSRIEKVLGRNLMRVFADTWKS</sequence>
<evidence type="ECO:0000313" key="2">
    <source>
        <dbReference type="Proteomes" id="UP000588068"/>
    </source>
</evidence>
<dbReference type="InterPro" id="IPR032466">
    <property type="entry name" value="Metal_Hydrolase"/>
</dbReference>
<accession>A0A841HTB0</accession>
<organism evidence="1 2">
    <name type="scientific">Povalibacter uvarum</name>
    <dbReference type="NCBI Taxonomy" id="732238"/>
    <lineage>
        <taxon>Bacteria</taxon>
        <taxon>Pseudomonadati</taxon>
        <taxon>Pseudomonadota</taxon>
        <taxon>Gammaproteobacteria</taxon>
        <taxon>Steroidobacterales</taxon>
        <taxon>Steroidobacteraceae</taxon>
        <taxon>Povalibacter</taxon>
    </lineage>
</organism>
<evidence type="ECO:0000313" key="1">
    <source>
        <dbReference type="EMBL" id="MBB6095248.1"/>
    </source>
</evidence>
<dbReference type="PROSITE" id="PS51365">
    <property type="entry name" value="RENAL_DIPEPTIDASE_2"/>
    <property type="match status" value="1"/>
</dbReference>
<dbReference type="AlphaFoldDB" id="A0A841HTB0"/>
<keyword evidence="1" id="KW-0645">Protease</keyword>
<keyword evidence="1" id="KW-0378">Hydrolase</keyword>
<dbReference type="PANTHER" id="PTHR10443">
    <property type="entry name" value="MICROSOMAL DIPEPTIDASE"/>
    <property type="match status" value="1"/>
</dbReference>
<keyword evidence="1" id="KW-0224">Dipeptidase</keyword>
<protein>
    <submittedName>
        <fullName evidence="1">Membrane dipeptidase</fullName>
        <ecNumber evidence="1">3.4.13.19</ecNumber>
    </submittedName>
</protein>
<dbReference type="Proteomes" id="UP000588068">
    <property type="component" value="Unassembled WGS sequence"/>
</dbReference>
<reference evidence="1 2" key="1">
    <citation type="submission" date="2020-08" db="EMBL/GenBank/DDBJ databases">
        <title>Genomic Encyclopedia of Type Strains, Phase IV (KMG-IV): sequencing the most valuable type-strain genomes for metagenomic binning, comparative biology and taxonomic classification.</title>
        <authorList>
            <person name="Goeker M."/>
        </authorList>
    </citation>
    <scope>NUCLEOTIDE SEQUENCE [LARGE SCALE GENOMIC DNA]</scope>
    <source>
        <strain evidence="1 2">DSM 26723</strain>
    </source>
</reference>
<dbReference type="RefSeq" id="WP_184334643.1">
    <property type="nucleotide sequence ID" value="NZ_JACHHZ010000005.1"/>
</dbReference>
<comment type="caution">
    <text evidence="1">The sequence shown here is derived from an EMBL/GenBank/DDBJ whole genome shotgun (WGS) entry which is preliminary data.</text>
</comment>
<name>A0A841HTB0_9GAMM</name>
<dbReference type="PANTHER" id="PTHR10443:SF12">
    <property type="entry name" value="DIPEPTIDASE"/>
    <property type="match status" value="1"/>
</dbReference>
<gene>
    <name evidence="1" type="ORF">HNQ60_004138</name>
</gene>
<dbReference type="GO" id="GO:0070573">
    <property type="term" value="F:metallodipeptidase activity"/>
    <property type="evidence" value="ECO:0007669"/>
    <property type="project" value="InterPro"/>
</dbReference>
<dbReference type="SUPFAM" id="SSF51556">
    <property type="entry name" value="Metallo-dependent hydrolases"/>
    <property type="match status" value="1"/>
</dbReference>
<dbReference type="EMBL" id="JACHHZ010000005">
    <property type="protein sequence ID" value="MBB6095248.1"/>
    <property type="molecule type" value="Genomic_DNA"/>
</dbReference>
<dbReference type="Pfam" id="PF01244">
    <property type="entry name" value="Peptidase_M19"/>
    <property type="match status" value="1"/>
</dbReference>